<dbReference type="InterPro" id="IPR008042">
    <property type="entry name" value="Retrotrans_Pao"/>
</dbReference>
<evidence type="ECO:0000256" key="1">
    <source>
        <dbReference type="SAM" id="MobiDB-lite"/>
    </source>
</evidence>
<dbReference type="STRING" id="990121.A0A0V0Z8E4"/>
<accession>A0A0V0Z8E4</accession>
<evidence type="ECO:0000313" key="3">
    <source>
        <dbReference type="Proteomes" id="UP000054783"/>
    </source>
</evidence>
<dbReference type="Proteomes" id="UP000054783">
    <property type="component" value="Unassembled WGS sequence"/>
</dbReference>
<feature type="compositionally biased region" description="Polar residues" evidence="1">
    <location>
        <begin position="1"/>
        <end position="14"/>
    </location>
</feature>
<dbReference type="PANTHER" id="PTHR22955">
    <property type="entry name" value="RETROTRANSPOSON"/>
    <property type="match status" value="1"/>
</dbReference>
<evidence type="ECO:0000313" key="2">
    <source>
        <dbReference type="EMBL" id="KRY08853.1"/>
    </source>
</evidence>
<dbReference type="AlphaFoldDB" id="A0A0V0Z8E4"/>
<feature type="region of interest" description="Disordered" evidence="1">
    <location>
        <begin position="1"/>
        <end position="32"/>
    </location>
</feature>
<dbReference type="EMBL" id="JYDQ01000306">
    <property type="protein sequence ID" value="KRY08853.1"/>
    <property type="molecule type" value="Genomic_DNA"/>
</dbReference>
<protein>
    <submittedName>
        <fullName evidence="2">Uncharacterized protein</fullName>
    </submittedName>
</protein>
<sequence length="107" mass="12376">MTAVSNNNNITRNTPYRIPPEPQPQSLWTAGIDWDTPLSPGVERRWRDWMEQLEMLPKIRIPRAWIPYPVNLVRRIELHIFGDASQTACAACAYIRVESMDHQMSAS</sequence>
<reference evidence="2 3" key="1">
    <citation type="submission" date="2015-01" db="EMBL/GenBank/DDBJ databases">
        <title>Evolution of Trichinella species and genotypes.</title>
        <authorList>
            <person name="Korhonen P.K."/>
            <person name="Edoardo P."/>
            <person name="Giuseppe L.R."/>
            <person name="Gasser R.B."/>
        </authorList>
    </citation>
    <scope>NUCLEOTIDE SEQUENCE [LARGE SCALE GENOMIC DNA]</scope>
    <source>
        <strain evidence="2">ISS2496</strain>
    </source>
</reference>
<proteinExistence type="predicted"/>
<dbReference type="PANTHER" id="PTHR22955:SF66">
    <property type="entry name" value="INTEGRASE CATALYTIC DOMAIN-CONTAINING PROTEIN"/>
    <property type="match status" value="1"/>
</dbReference>
<keyword evidence="3" id="KW-1185">Reference proteome</keyword>
<name>A0A0V0Z8E4_9BILA</name>
<comment type="caution">
    <text evidence="2">The sequence shown here is derived from an EMBL/GenBank/DDBJ whole genome shotgun (WGS) entry which is preliminary data.</text>
</comment>
<organism evidence="2 3">
    <name type="scientific">Trichinella patagoniensis</name>
    <dbReference type="NCBI Taxonomy" id="990121"/>
    <lineage>
        <taxon>Eukaryota</taxon>
        <taxon>Metazoa</taxon>
        <taxon>Ecdysozoa</taxon>
        <taxon>Nematoda</taxon>
        <taxon>Enoplea</taxon>
        <taxon>Dorylaimia</taxon>
        <taxon>Trichinellida</taxon>
        <taxon>Trichinellidae</taxon>
        <taxon>Trichinella</taxon>
    </lineage>
</organism>
<dbReference type="Pfam" id="PF05380">
    <property type="entry name" value="Peptidase_A17"/>
    <property type="match status" value="1"/>
</dbReference>
<gene>
    <name evidence="2" type="ORF">T12_16753</name>
</gene>
<dbReference type="OrthoDB" id="5863270at2759"/>